<feature type="domain" description="ABC transmembrane type-1" evidence="8">
    <location>
        <begin position="61"/>
        <end position="252"/>
    </location>
</feature>
<evidence type="ECO:0000313" key="10">
    <source>
        <dbReference type="Proteomes" id="UP001218246"/>
    </source>
</evidence>
<evidence type="ECO:0000256" key="4">
    <source>
        <dbReference type="ARBA" id="ARBA00022692"/>
    </source>
</evidence>
<dbReference type="EMBL" id="JARULN010000012">
    <property type="protein sequence ID" value="MDG5754742.1"/>
    <property type="molecule type" value="Genomic_DNA"/>
</dbReference>
<dbReference type="PANTHER" id="PTHR43744:SF12">
    <property type="entry name" value="ABC TRANSPORTER PERMEASE PROTEIN MG189-RELATED"/>
    <property type="match status" value="1"/>
</dbReference>
<dbReference type="Pfam" id="PF00528">
    <property type="entry name" value="BPD_transp_1"/>
    <property type="match status" value="1"/>
</dbReference>
<name>A0ABT6H5Y3_9BACI</name>
<dbReference type="PROSITE" id="PS50928">
    <property type="entry name" value="ABC_TM1"/>
    <property type="match status" value="1"/>
</dbReference>
<proteinExistence type="inferred from homology"/>
<feature type="transmembrane region" description="Helical" evidence="7">
    <location>
        <begin position="173"/>
        <end position="198"/>
    </location>
</feature>
<evidence type="ECO:0000256" key="2">
    <source>
        <dbReference type="ARBA" id="ARBA00022448"/>
    </source>
</evidence>
<feature type="transmembrane region" description="Helical" evidence="7">
    <location>
        <begin position="96"/>
        <end position="117"/>
    </location>
</feature>
<gene>
    <name evidence="9" type="ORF">P6P90_12260</name>
</gene>
<dbReference type="Proteomes" id="UP001218246">
    <property type="component" value="Unassembled WGS sequence"/>
</dbReference>
<feature type="transmembrane region" description="Helical" evidence="7">
    <location>
        <begin position="65"/>
        <end position="84"/>
    </location>
</feature>
<evidence type="ECO:0000256" key="3">
    <source>
        <dbReference type="ARBA" id="ARBA00022475"/>
    </source>
</evidence>
<feature type="transmembrane region" description="Helical" evidence="7">
    <location>
        <begin position="129"/>
        <end position="152"/>
    </location>
</feature>
<dbReference type="RefSeq" id="WP_124565679.1">
    <property type="nucleotide sequence ID" value="NZ_JARRRY010000012.1"/>
</dbReference>
<evidence type="ECO:0000259" key="8">
    <source>
        <dbReference type="PROSITE" id="PS50928"/>
    </source>
</evidence>
<reference evidence="9 10" key="1">
    <citation type="submission" date="2023-04" db="EMBL/GenBank/DDBJ databases">
        <title>Ectobacillus antri isolated from activated sludge.</title>
        <authorList>
            <person name="Yan P."/>
            <person name="Liu X."/>
        </authorList>
    </citation>
    <scope>NUCLEOTIDE SEQUENCE [LARGE SCALE GENOMIC DNA]</scope>
    <source>
        <strain evidence="9 10">C18H</strain>
    </source>
</reference>
<keyword evidence="2 7" id="KW-0813">Transport</keyword>
<evidence type="ECO:0000256" key="6">
    <source>
        <dbReference type="ARBA" id="ARBA00023136"/>
    </source>
</evidence>
<keyword evidence="5 7" id="KW-1133">Transmembrane helix</keyword>
<accession>A0ABT6H5Y3</accession>
<evidence type="ECO:0000313" key="9">
    <source>
        <dbReference type="EMBL" id="MDG5754742.1"/>
    </source>
</evidence>
<organism evidence="9 10">
    <name type="scientific">Ectobacillus antri</name>
    <dbReference type="NCBI Taxonomy" id="2486280"/>
    <lineage>
        <taxon>Bacteria</taxon>
        <taxon>Bacillati</taxon>
        <taxon>Bacillota</taxon>
        <taxon>Bacilli</taxon>
        <taxon>Bacillales</taxon>
        <taxon>Bacillaceae</taxon>
        <taxon>Ectobacillus</taxon>
    </lineage>
</organism>
<dbReference type="InterPro" id="IPR035906">
    <property type="entry name" value="MetI-like_sf"/>
</dbReference>
<protein>
    <submittedName>
        <fullName evidence="9">Carbohydrate ABC transporter permease</fullName>
    </submittedName>
</protein>
<evidence type="ECO:0000256" key="1">
    <source>
        <dbReference type="ARBA" id="ARBA00004651"/>
    </source>
</evidence>
<comment type="caution">
    <text evidence="9">The sequence shown here is derived from an EMBL/GenBank/DDBJ whole genome shotgun (WGS) entry which is preliminary data.</text>
</comment>
<comment type="subcellular location">
    <subcellularLocation>
        <location evidence="1 7">Cell membrane</location>
        <topology evidence="1 7">Multi-pass membrane protein</topology>
    </subcellularLocation>
</comment>
<keyword evidence="10" id="KW-1185">Reference proteome</keyword>
<dbReference type="CDD" id="cd06261">
    <property type="entry name" value="TM_PBP2"/>
    <property type="match status" value="1"/>
</dbReference>
<evidence type="ECO:0000256" key="7">
    <source>
        <dbReference type="RuleBase" id="RU363032"/>
    </source>
</evidence>
<keyword evidence="3" id="KW-1003">Cell membrane</keyword>
<keyword evidence="6 7" id="KW-0472">Membrane</keyword>
<dbReference type="SUPFAM" id="SSF161098">
    <property type="entry name" value="MetI-like"/>
    <property type="match status" value="1"/>
</dbReference>
<keyword evidence="4 7" id="KW-0812">Transmembrane</keyword>
<comment type="similarity">
    <text evidence="7">Belongs to the binding-protein-dependent transport system permease family.</text>
</comment>
<evidence type="ECO:0000256" key="5">
    <source>
        <dbReference type="ARBA" id="ARBA00022989"/>
    </source>
</evidence>
<dbReference type="Gene3D" id="1.10.3720.10">
    <property type="entry name" value="MetI-like"/>
    <property type="match status" value="1"/>
</dbReference>
<feature type="transmembrane region" description="Helical" evidence="7">
    <location>
        <begin position="231"/>
        <end position="252"/>
    </location>
</feature>
<dbReference type="PANTHER" id="PTHR43744">
    <property type="entry name" value="ABC TRANSPORTER PERMEASE PROTEIN MG189-RELATED-RELATED"/>
    <property type="match status" value="1"/>
</dbReference>
<sequence>MLRTLLLFLYALLIIIPIGVIVGATFKDEAEIYKTPFSLPDSLSFGAYGDLLSHQEMGLYAQNSAIVTVSSMLLTLLFASFIAFAITQLPPWPARLVFVLFVFGMLVPAQVSMIPLYQVVTSLQLTNSLTGLVLVNIASTMSIAVFILTGFMKMIPKSLFEAAIMDGASYWHMYARIVIPLSLPSLASTAIFLVVMHWNDLLYPLLFITDNQKKTLPLALLGFQGEYITNYPVLFAGVILSSLPIVIAYIFLQRFFVSGLTAGATKS</sequence>
<dbReference type="InterPro" id="IPR000515">
    <property type="entry name" value="MetI-like"/>
</dbReference>